<proteinExistence type="predicted"/>
<reference evidence="2" key="1">
    <citation type="submission" date="2015-04" db="UniProtKB">
        <authorList>
            <consortium name="EnsemblPlants"/>
        </authorList>
    </citation>
    <scope>IDENTIFICATION</scope>
</reference>
<reference evidence="2" key="2">
    <citation type="submission" date="2018-05" db="EMBL/GenBank/DDBJ databases">
        <title>OgluRS3 (Oryza glumaepatula Reference Sequence Version 3).</title>
        <authorList>
            <person name="Zhang J."/>
            <person name="Kudrna D."/>
            <person name="Lee S."/>
            <person name="Talag J."/>
            <person name="Welchert J."/>
            <person name="Wing R.A."/>
        </authorList>
    </citation>
    <scope>NUCLEOTIDE SEQUENCE [LARGE SCALE GENOMIC DNA]</scope>
</reference>
<feature type="region of interest" description="Disordered" evidence="1">
    <location>
        <begin position="62"/>
        <end position="99"/>
    </location>
</feature>
<accession>A0A0D9ZNH4</accession>
<organism evidence="2">
    <name type="scientific">Oryza glumipatula</name>
    <dbReference type="NCBI Taxonomy" id="40148"/>
    <lineage>
        <taxon>Eukaryota</taxon>
        <taxon>Viridiplantae</taxon>
        <taxon>Streptophyta</taxon>
        <taxon>Embryophyta</taxon>
        <taxon>Tracheophyta</taxon>
        <taxon>Spermatophyta</taxon>
        <taxon>Magnoliopsida</taxon>
        <taxon>Liliopsida</taxon>
        <taxon>Poales</taxon>
        <taxon>Poaceae</taxon>
        <taxon>BOP clade</taxon>
        <taxon>Oryzoideae</taxon>
        <taxon>Oryzeae</taxon>
        <taxon>Oryzinae</taxon>
        <taxon>Oryza</taxon>
    </lineage>
</organism>
<feature type="region of interest" description="Disordered" evidence="1">
    <location>
        <begin position="161"/>
        <end position="185"/>
    </location>
</feature>
<dbReference type="Gramene" id="OGLUM04G19620.1">
    <property type="protein sequence ID" value="OGLUM04G19620.1"/>
    <property type="gene ID" value="OGLUM04G19620"/>
</dbReference>
<feature type="region of interest" description="Disordered" evidence="1">
    <location>
        <begin position="1"/>
        <end position="29"/>
    </location>
</feature>
<feature type="region of interest" description="Disordered" evidence="1">
    <location>
        <begin position="137"/>
        <end position="156"/>
    </location>
</feature>
<dbReference type="HOGENOM" id="CLU_1463454_0_0_1"/>
<dbReference type="AlphaFoldDB" id="A0A0D9ZNH4"/>
<evidence type="ECO:0000256" key="1">
    <source>
        <dbReference type="SAM" id="MobiDB-lite"/>
    </source>
</evidence>
<protein>
    <submittedName>
        <fullName evidence="2">Uncharacterized protein</fullName>
    </submittedName>
</protein>
<dbReference type="Proteomes" id="UP000026961">
    <property type="component" value="Chromosome 4"/>
</dbReference>
<sequence>MSRTRQKGNEGGLVDVGSQPHQSAHDSLSRSITVPCRRWRCRPRPSCLLRTYSLHHDDERSTEQHPHHWHSGTATHCARAGGDRRGIRGEPDAPARLAAPPHLLRLAPTSRPGAAAAAVSPVYLPEVDPSNPSLLQAGFPKPPGPGLQHPGGGYRGIYITVPRGKPGNRGNRAVTGGKSNPAYKS</sequence>
<name>A0A0D9ZNH4_9ORYZ</name>
<dbReference type="EnsemblPlants" id="OGLUM04G19620.1">
    <property type="protein sequence ID" value="OGLUM04G19620.1"/>
    <property type="gene ID" value="OGLUM04G19620"/>
</dbReference>
<keyword evidence="3" id="KW-1185">Reference proteome</keyword>
<feature type="compositionally biased region" description="Basic and acidic residues" evidence="1">
    <location>
        <begin position="81"/>
        <end position="93"/>
    </location>
</feature>
<evidence type="ECO:0000313" key="2">
    <source>
        <dbReference type="EnsemblPlants" id="OGLUM04G19620.1"/>
    </source>
</evidence>
<evidence type="ECO:0000313" key="3">
    <source>
        <dbReference type="Proteomes" id="UP000026961"/>
    </source>
</evidence>